<proteinExistence type="predicted"/>
<accession>A0A9P3G019</accession>
<feature type="region of interest" description="Disordered" evidence="1">
    <location>
        <begin position="1"/>
        <end position="39"/>
    </location>
</feature>
<feature type="compositionally biased region" description="Basic and acidic residues" evidence="1">
    <location>
        <begin position="1"/>
        <end position="14"/>
    </location>
</feature>
<feature type="transmembrane region" description="Helical" evidence="2">
    <location>
        <begin position="45"/>
        <end position="63"/>
    </location>
</feature>
<comment type="caution">
    <text evidence="3">The sequence shown here is derived from an EMBL/GenBank/DDBJ whole genome shotgun (WGS) entry which is preliminary data.</text>
</comment>
<evidence type="ECO:0000256" key="2">
    <source>
        <dbReference type="SAM" id="Phobius"/>
    </source>
</evidence>
<gene>
    <name evidence="3" type="ORF">PsYK624_017160</name>
</gene>
<dbReference type="Proteomes" id="UP000703269">
    <property type="component" value="Unassembled WGS sequence"/>
</dbReference>
<keyword evidence="2" id="KW-0472">Membrane</keyword>
<feature type="compositionally biased region" description="Basic and acidic residues" evidence="1">
    <location>
        <begin position="26"/>
        <end position="37"/>
    </location>
</feature>
<dbReference type="AlphaFoldDB" id="A0A9P3G019"/>
<dbReference type="OrthoDB" id="2538110at2759"/>
<name>A0A9P3G019_9APHY</name>
<keyword evidence="4" id="KW-1185">Reference proteome</keyword>
<protein>
    <submittedName>
        <fullName evidence="3">Uncharacterized protein</fullName>
    </submittedName>
</protein>
<evidence type="ECO:0000313" key="4">
    <source>
        <dbReference type="Proteomes" id="UP000703269"/>
    </source>
</evidence>
<keyword evidence="2" id="KW-1133">Transmembrane helix</keyword>
<keyword evidence="2" id="KW-0812">Transmembrane</keyword>
<evidence type="ECO:0000256" key="1">
    <source>
        <dbReference type="SAM" id="MobiDB-lite"/>
    </source>
</evidence>
<organism evidence="3 4">
    <name type="scientific">Phanerochaete sordida</name>
    <dbReference type="NCBI Taxonomy" id="48140"/>
    <lineage>
        <taxon>Eukaryota</taxon>
        <taxon>Fungi</taxon>
        <taxon>Dikarya</taxon>
        <taxon>Basidiomycota</taxon>
        <taxon>Agaricomycotina</taxon>
        <taxon>Agaricomycetes</taxon>
        <taxon>Polyporales</taxon>
        <taxon>Phanerochaetaceae</taxon>
        <taxon>Phanerochaete</taxon>
    </lineage>
</organism>
<sequence length="116" mass="13099">MTSSVKSEKAERRSAQGRLEPTSDVAELHRRLGEDPRFNPPTPSVWKRVALVVLVLGLFWVGISMRKQMSQAKNPDVVYASRYSKEHKFRPAASPIITERMADGRLKVRGAQPTVR</sequence>
<evidence type="ECO:0000313" key="3">
    <source>
        <dbReference type="EMBL" id="GJE85637.1"/>
    </source>
</evidence>
<dbReference type="EMBL" id="BPQB01000002">
    <property type="protein sequence ID" value="GJE85637.1"/>
    <property type="molecule type" value="Genomic_DNA"/>
</dbReference>
<reference evidence="3 4" key="1">
    <citation type="submission" date="2021-08" db="EMBL/GenBank/DDBJ databases">
        <title>Draft Genome Sequence of Phanerochaete sordida strain YK-624.</title>
        <authorList>
            <person name="Mori T."/>
            <person name="Dohra H."/>
            <person name="Suzuki T."/>
            <person name="Kawagishi H."/>
            <person name="Hirai H."/>
        </authorList>
    </citation>
    <scope>NUCLEOTIDE SEQUENCE [LARGE SCALE GENOMIC DNA]</scope>
    <source>
        <strain evidence="3 4">YK-624</strain>
    </source>
</reference>